<accession>A0A3P7PAR2</accession>
<dbReference type="PANTHER" id="PTHR23176:SF129">
    <property type="entry name" value="RHO GTPASE ACTIVATING PROTEIN AT 16F, ISOFORM E-RELATED"/>
    <property type="match status" value="1"/>
</dbReference>
<dbReference type="PANTHER" id="PTHR23176">
    <property type="entry name" value="RHO/RAC/CDC GTPASE-ACTIVATING PROTEIN"/>
    <property type="match status" value="1"/>
</dbReference>
<dbReference type="OrthoDB" id="19923at2759"/>
<organism evidence="3 4">
    <name type="scientific">Dibothriocephalus latus</name>
    <name type="common">Fish tapeworm</name>
    <name type="synonym">Diphyllobothrium latum</name>
    <dbReference type="NCBI Taxonomy" id="60516"/>
    <lineage>
        <taxon>Eukaryota</taxon>
        <taxon>Metazoa</taxon>
        <taxon>Spiralia</taxon>
        <taxon>Lophotrochozoa</taxon>
        <taxon>Platyhelminthes</taxon>
        <taxon>Cestoda</taxon>
        <taxon>Eucestoda</taxon>
        <taxon>Diphyllobothriidea</taxon>
        <taxon>Diphyllobothriidae</taxon>
        <taxon>Dibothriocephalus</taxon>
    </lineage>
</organism>
<reference evidence="3 4" key="1">
    <citation type="submission" date="2018-11" db="EMBL/GenBank/DDBJ databases">
        <authorList>
            <consortium name="Pathogen Informatics"/>
        </authorList>
    </citation>
    <scope>NUCLEOTIDE SEQUENCE [LARGE SCALE GENOMIC DNA]</scope>
</reference>
<evidence type="ECO:0000259" key="2">
    <source>
        <dbReference type="PROSITE" id="PS50238"/>
    </source>
</evidence>
<dbReference type="GO" id="GO:0005737">
    <property type="term" value="C:cytoplasm"/>
    <property type="evidence" value="ECO:0007669"/>
    <property type="project" value="TreeGrafter"/>
</dbReference>
<dbReference type="EMBL" id="UYRU01067866">
    <property type="protein sequence ID" value="VDN17092.1"/>
    <property type="molecule type" value="Genomic_DNA"/>
</dbReference>
<dbReference type="InterPro" id="IPR008936">
    <property type="entry name" value="Rho_GTPase_activation_prot"/>
</dbReference>
<dbReference type="CDD" id="cd00159">
    <property type="entry name" value="RhoGAP"/>
    <property type="match status" value="1"/>
</dbReference>
<keyword evidence="4" id="KW-1185">Reference proteome</keyword>
<evidence type="ECO:0000313" key="4">
    <source>
        <dbReference type="Proteomes" id="UP000281553"/>
    </source>
</evidence>
<protein>
    <recommendedName>
        <fullName evidence="2">Rho-GAP domain-containing protein</fullName>
    </recommendedName>
</protein>
<sequence length="93" mass="10391">MSGMRSILESMPECHFYTARAVFLHMNKIASYSAENQMTPENLALVLAPNIMWPELPTAQFDAYAHASFCVAHFAIVNAPKLFEDPPSLPTTF</sequence>
<dbReference type="PROSITE" id="PS50238">
    <property type="entry name" value="RHOGAP"/>
    <property type="match status" value="1"/>
</dbReference>
<dbReference type="InterPro" id="IPR000198">
    <property type="entry name" value="RhoGAP_dom"/>
</dbReference>
<proteinExistence type="predicted"/>
<dbReference type="SUPFAM" id="SSF48350">
    <property type="entry name" value="GTPase activation domain, GAP"/>
    <property type="match status" value="1"/>
</dbReference>
<evidence type="ECO:0000313" key="3">
    <source>
        <dbReference type="EMBL" id="VDN17092.1"/>
    </source>
</evidence>
<dbReference type="Proteomes" id="UP000281553">
    <property type="component" value="Unassembled WGS sequence"/>
</dbReference>
<dbReference type="InterPro" id="IPR050729">
    <property type="entry name" value="Rho-GAP"/>
</dbReference>
<name>A0A3P7PAR2_DIBLA</name>
<dbReference type="GO" id="GO:0005096">
    <property type="term" value="F:GTPase activator activity"/>
    <property type="evidence" value="ECO:0007669"/>
    <property type="project" value="UniProtKB-KW"/>
</dbReference>
<dbReference type="Pfam" id="PF00620">
    <property type="entry name" value="RhoGAP"/>
    <property type="match status" value="1"/>
</dbReference>
<evidence type="ECO:0000256" key="1">
    <source>
        <dbReference type="ARBA" id="ARBA00022468"/>
    </source>
</evidence>
<dbReference type="GO" id="GO:0007165">
    <property type="term" value="P:signal transduction"/>
    <property type="evidence" value="ECO:0007669"/>
    <property type="project" value="InterPro"/>
</dbReference>
<keyword evidence="1" id="KW-0343">GTPase activation</keyword>
<dbReference type="Gene3D" id="1.10.555.10">
    <property type="entry name" value="Rho GTPase activation protein"/>
    <property type="match status" value="1"/>
</dbReference>
<gene>
    <name evidence="3" type="ORF">DILT_LOCUS12838</name>
</gene>
<dbReference type="AlphaFoldDB" id="A0A3P7PAR2"/>
<feature type="domain" description="Rho-GAP" evidence="2">
    <location>
        <begin position="1"/>
        <end position="83"/>
    </location>
</feature>